<name>A0AAU9IR47_9CILI</name>
<dbReference type="NCBIfam" id="TIGR00149">
    <property type="entry name" value="TIGR00149_YjbQ"/>
    <property type="match status" value="1"/>
</dbReference>
<dbReference type="Gene3D" id="2.60.120.460">
    <property type="entry name" value="YjbQ-like"/>
    <property type="match status" value="1"/>
</dbReference>
<dbReference type="PANTHER" id="PTHR30615">
    <property type="entry name" value="UNCHARACTERIZED PROTEIN YJBQ-RELATED"/>
    <property type="match status" value="1"/>
</dbReference>
<keyword evidence="3" id="KW-1185">Reference proteome</keyword>
<dbReference type="SUPFAM" id="SSF111038">
    <property type="entry name" value="YjbQ-like"/>
    <property type="match status" value="1"/>
</dbReference>
<reference evidence="2" key="1">
    <citation type="submission" date="2021-09" db="EMBL/GenBank/DDBJ databases">
        <authorList>
            <consortium name="AG Swart"/>
            <person name="Singh M."/>
            <person name="Singh A."/>
            <person name="Seah K."/>
            <person name="Emmerich C."/>
        </authorList>
    </citation>
    <scope>NUCLEOTIDE SEQUENCE</scope>
    <source>
        <strain evidence="2">ATCC30299</strain>
    </source>
</reference>
<protein>
    <recommendedName>
        <fullName evidence="4">Secondary thiamine-phosphate synthase enzyme</fullName>
    </recommendedName>
</protein>
<sequence length="143" mass="16171">MSSFWAQKSITLRGKRRGCHLITDEILSAVNEELSSIRVGILYLFCAHTSCSLSLNENYDPDVRKDFEDGLNRIVPEEAKYRHTTEGRDDMPAHLKTSLVGSSHFIPISNGRLMLGTWQGIYFCEHRNSPSNREIVITINGST</sequence>
<evidence type="ECO:0000313" key="3">
    <source>
        <dbReference type="Proteomes" id="UP001162131"/>
    </source>
</evidence>
<dbReference type="Proteomes" id="UP001162131">
    <property type="component" value="Unassembled WGS sequence"/>
</dbReference>
<evidence type="ECO:0008006" key="4">
    <source>
        <dbReference type="Google" id="ProtNLM"/>
    </source>
</evidence>
<evidence type="ECO:0000313" key="2">
    <source>
        <dbReference type="EMBL" id="CAG9313680.1"/>
    </source>
</evidence>
<comment type="similarity">
    <text evidence="1">Belongs to the UPF0047 family.</text>
</comment>
<organism evidence="2 3">
    <name type="scientific">Blepharisma stoltei</name>
    <dbReference type="NCBI Taxonomy" id="1481888"/>
    <lineage>
        <taxon>Eukaryota</taxon>
        <taxon>Sar</taxon>
        <taxon>Alveolata</taxon>
        <taxon>Ciliophora</taxon>
        <taxon>Postciliodesmatophora</taxon>
        <taxon>Heterotrichea</taxon>
        <taxon>Heterotrichida</taxon>
        <taxon>Blepharismidae</taxon>
        <taxon>Blepharisma</taxon>
    </lineage>
</organism>
<dbReference type="InterPro" id="IPR001602">
    <property type="entry name" value="UPF0047_YjbQ-like"/>
</dbReference>
<accession>A0AAU9IR47</accession>
<dbReference type="PANTHER" id="PTHR30615:SF8">
    <property type="entry name" value="UPF0047 PROTEIN C4A8.02C"/>
    <property type="match status" value="1"/>
</dbReference>
<proteinExistence type="inferred from homology"/>
<gene>
    <name evidence="2" type="ORF">BSTOLATCC_MIC9487</name>
</gene>
<evidence type="ECO:0000256" key="1">
    <source>
        <dbReference type="ARBA" id="ARBA00005534"/>
    </source>
</evidence>
<comment type="caution">
    <text evidence="2">The sequence shown here is derived from an EMBL/GenBank/DDBJ whole genome shotgun (WGS) entry which is preliminary data.</text>
</comment>
<dbReference type="InterPro" id="IPR035917">
    <property type="entry name" value="YjbQ-like_sf"/>
</dbReference>
<dbReference type="Pfam" id="PF01894">
    <property type="entry name" value="YjbQ"/>
    <property type="match status" value="1"/>
</dbReference>
<dbReference type="EMBL" id="CAJZBQ010000011">
    <property type="protein sequence ID" value="CAG9313680.1"/>
    <property type="molecule type" value="Genomic_DNA"/>
</dbReference>
<dbReference type="PIRSF" id="PIRSF004681">
    <property type="entry name" value="UCP004681"/>
    <property type="match status" value="1"/>
</dbReference>
<dbReference type="PROSITE" id="PS01314">
    <property type="entry name" value="UPF0047"/>
    <property type="match status" value="1"/>
</dbReference>
<dbReference type="AlphaFoldDB" id="A0AAU9IR47"/>